<dbReference type="PROSITE" id="PS51257">
    <property type="entry name" value="PROKAR_LIPOPROTEIN"/>
    <property type="match status" value="1"/>
</dbReference>
<gene>
    <name evidence="1" type="ordered locus">ELI_12680</name>
</gene>
<evidence type="ECO:0000313" key="2">
    <source>
        <dbReference type="Proteomes" id="UP000008808"/>
    </source>
</evidence>
<dbReference type="EMBL" id="CP000157">
    <property type="protein sequence ID" value="ABC64628.1"/>
    <property type="molecule type" value="Genomic_DNA"/>
</dbReference>
<evidence type="ECO:0008006" key="3">
    <source>
        <dbReference type="Google" id="ProtNLM"/>
    </source>
</evidence>
<dbReference type="AlphaFoldDB" id="Q2N6R3"/>
<reference evidence="2" key="1">
    <citation type="journal article" date="2009" name="J. Bacteriol.">
        <title>Complete genome sequence of Erythrobacter litoralis HTCC2594.</title>
        <authorList>
            <person name="Oh H.M."/>
            <person name="Giovannoni S.J."/>
            <person name="Ferriera S."/>
            <person name="Johnson J."/>
            <person name="Cho J.C."/>
        </authorList>
    </citation>
    <scope>NUCLEOTIDE SEQUENCE [LARGE SCALE GENOMIC DNA]</scope>
    <source>
        <strain evidence="2">HTCC2594</strain>
    </source>
</reference>
<dbReference type="HOGENOM" id="CLU_1978125_0_0_5"/>
<name>Q2N6R3_ERYLH</name>
<organism evidence="1 2">
    <name type="scientific">Erythrobacter litoralis (strain HTCC2594)</name>
    <dbReference type="NCBI Taxonomy" id="314225"/>
    <lineage>
        <taxon>Bacteria</taxon>
        <taxon>Pseudomonadati</taxon>
        <taxon>Pseudomonadota</taxon>
        <taxon>Alphaproteobacteria</taxon>
        <taxon>Sphingomonadales</taxon>
        <taxon>Erythrobacteraceae</taxon>
        <taxon>Erythrobacter/Porphyrobacter group</taxon>
        <taxon>Erythrobacter</taxon>
    </lineage>
</organism>
<keyword evidence="2" id="KW-1185">Reference proteome</keyword>
<accession>Q2N6R3</accession>
<dbReference type="STRING" id="314225.ELI_12680"/>
<dbReference type="Proteomes" id="UP000008808">
    <property type="component" value="Chromosome"/>
</dbReference>
<sequence>MEDFDMRLWLTGLAALMLAACSGLANEAESEQMASRDFESLSDFTDALEQTFKSKPLEYSRAIALIKDGAAGPDWLATFHGLPDNKSACEEIIQPYNEDPALSVVPGRYRCIEIDSGFSLAATADM</sequence>
<dbReference type="KEGG" id="eli:ELI_12680"/>
<proteinExistence type="predicted"/>
<protein>
    <recommendedName>
        <fullName evidence="3">Lipoprotein</fullName>
    </recommendedName>
</protein>
<evidence type="ECO:0000313" key="1">
    <source>
        <dbReference type="EMBL" id="ABC64628.1"/>
    </source>
</evidence>